<gene>
    <name evidence="1" type="ORF">FHX73_15115</name>
</gene>
<sequence length="313" mass="32562">MTSPQASQSVIPPLFAGLCDDAAVFPPGDLPLAEAVPAHLAHRTAWYADLVGPFLVGAGRLGQLTEQVGQQVGQQQVGQQLDGQQLDGRRQLDVGLIVPDGSAGLEPALRQVAADPRLRLAGLEVLADRDGTAAEGVRKVRAELDRLVPELAPGLPIAVEVPRGPELLLALDELEGGPYRVKFRTGGVTAEAFPGELELASFLYGAVYRKLAFKCTAGLHHALRHDDPATGFAHHGFLNVLLATHLALGGAEHPELAAALGQRDGAQVAQGLSGLSPERTAALRAAFTGFGTCSIAEPLADLAALGLVAIPQS</sequence>
<comment type="caution">
    <text evidence="1">The sequence shown here is derived from an EMBL/GenBank/DDBJ whole genome shotgun (WGS) entry which is preliminary data.</text>
</comment>
<evidence type="ECO:0000313" key="1">
    <source>
        <dbReference type="EMBL" id="TWF73503.1"/>
    </source>
</evidence>
<proteinExistence type="predicted"/>
<name>A0A561SF50_9ACTN</name>
<dbReference type="RefSeq" id="WP_211786456.1">
    <property type="nucleotide sequence ID" value="NZ_BAAAMZ010000001.1"/>
</dbReference>
<dbReference type="EMBL" id="VIWT01000005">
    <property type="protein sequence ID" value="TWF73503.1"/>
    <property type="molecule type" value="Genomic_DNA"/>
</dbReference>
<evidence type="ECO:0000313" key="2">
    <source>
        <dbReference type="Proteomes" id="UP000317940"/>
    </source>
</evidence>
<reference evidence="1 2" key="1">
    <citation type="submission" date="2019-06" db="EMBL/GenBank/DDBJ databases">
        <title>Sequencing the genomes of 1000 actinobacteria strains.</title>
        <authorList>
            <person name="Klenk H.-P."/>
        </authorList>
    </citation>
    <scope>NUCLEOTIDE SEQUENCE [LARGE SCALE GENOMIC DNA]</scope>
    <source>
        <strain evidence="1 2">DSM 44826</strain>
    </source>
</reference>
<keyword evidence="2" id="KW-1185">Reference proteome</keyword>
<protein>
    <submittedName>
        <fullName evidence="1">Uncharacterized protein</fullName>
    </submittedName>
</protein>
<accession>A0A561SF50</accession>
<organism evidence="1 2">
    <name type="scientific">Kitasatospora viridis</name>
    <dbReference type="NCBI Taxonomy" id="281105"/>
    <lineage>
        <taxon>Bacteria</taxon>
        <taxon>Bacillati</taxon>
        <taxon>Actinomycetota</taxon>
        <taxon>Actinomycetes</taxon>
        <taxon>Kitasatosporales</taxon>
        <taxon>Streptomycetaceae</taxon>
        <taxon>Kitasatospora</taxon>
    </lineage>
</organism>
<dbReference type="Proteomes" id="UP000317940">
    <property type="component" value="Unassembled WGS sequence"/>
</dbReference>
<dbReference type="AlphaFoldDB" id="A0A561SF50"/>